<dbReference type="RefSeq" id="WP_013505642.1">
    <property type="nucleotide sequence ID" value="NC_014836.1"/>
</dbReference>
<dbReference type="GO" id="GO:0004672">
    <property type="term" value="F:protein kinase activity"/>
    <property type="evidence" value="ECO:0007669"/>
    <property type="project" value="InterPro"/>
</dbReference>
<dbReference type="AlphaFoldDB" id="E6W3G7"/>
<dbReference type="GO" id="GO:0005524">
    <property type="term" value="F:ATP binding"/>
    <property type="evidence" value="ECO:0007669"/>
    <property type="project" value="UniProtKB-UniRule"/>
</dbReference>
<dbReference type="GO" id="GO:0005886">
    <property type="term" value="C:plasma membrane"/>
    <property type="evidence" value="ECO:0007669"/>
    <property type="project" value="UniProtKB-SubCell"/>
</dbReference>
<evidence type="ECO:0000313" key="17">
    <source>
        <dbReference type="EMBL" id="ADU65760.1"/>
    </source>
</evidence>
<evidence type="ECO:0000256" key="12">
    <source>
        <dbReference type="ARBA" id="ARBA00023136"/>
    </source>
</evidence>
<evidence type="ECO:0000256" key="1">
    <source>
        <dbReference type="ARBA" id="ARBA00004515"/>
    </source>
</evidence>
<reference evidence="17 18" key="1">
    <citation type="submission" date="2010-12" db="EMBL/GenBank/DDBJ databases">
        <title>Complete sequence of Desulfurispirillum indicum S5.</title>
        <authorList>
            <consortium name="US DOE Joint Genome Institute"/>
            <person name="Lucas S."/>
            <person name="Copeland A."/>
            <person name="Lapidus A."/>
            <person name="Cheng J.-F."/>
            <person name="Goodwin L."/>
            <person name="Pitluck S."/>
            <person name="Chertkov O."/>
            <person name="Held B."/>
            <person name="Detter J.C."/>
            <person name="Han C."/>
            <person name="Tapia R."/>
            <person name="Land M."/>
            <person name="Hauser L."/>
            <person name="Kyrpides N."/>
            <person name="Ivanova N."/>
            <person name="Mikhailova N."/>
            <person name="Haggblom M."/>
            <person name="Rauschenbach I."/>
            <person name="Bini E."/>
            <person name="Woyke T."/>
        </authorList>
    </citation>
    <scope>NUCLEOTIDE SEQUENCE [LARGE SCALE GENOMIC DNA]</scope>
    <source>
        <strain evidence="18">ATCC BAA-1389 / DSM 22839 / S5</strain>
    </source>
</reference>
<dbReference type="SUPFAM" id="SSF56112">
    <property type="entry name" value="Protein kinase-like (PK-like)"/>
    <property type="match status" value="1"/>
</dbReference>
<feature type="domain" description="Protein kinase" evidence="16">
    <location>
        <begin position="37"/>
        <end position="237"/>
    </location>
</feature>
<keyword evidence="18" id="KW-1185">Reference proteome</keyword>
<sequence length="237" mass="27759">MTAFHTHTLAPGHFLLSCDGHGEARWFDPSWRQQHAVQQGEALGRGNSQILRIGDTTVVLRHYLRGGIIARLNRDKYLWQGLKDTRPYRELTLLLKLRDMGLSVPNPVAGRVLRRGFWYTADIMTEYIADSLTLDQWLMSRQISMDLWQRIGATIATFHRAGLDHVDLNIRNILIDSHKQVYLIDFDRCQLRDPDSHWQHGNLERLSRSLYKLGHYTPWQWQQLMHGYRQPASLHRT</sequence>
<comment type="catalytic activity">
    <reaction evidence="14 15">
        <text>an alpha-Kdo-(2-&gt;6)-lipid IVA + ATP = a 4-O-phospho-alpha-Kdo-(2-&gt;6)-lipid IVA + ADP + H(+)</text>
        <dbReference type="Rhea" id="RHEA:74271"/>
        <dbReference type="ChEBI" id="CHEBI:15378"/>
        <dbReference type="ChEBI" id="CHEBI:30616"/>
        <dbReference type="ChEBI" id="CHEBI:176428"/>
        <dbReference type="ChEBI" id="CHEBI:193140"/>
        <dbReference type="ChEBI" id="CHEBI:456216"/>
        <dbReference type="EC" id="2.7.1.166"/>
    </reaction>
</comment>
<dbReference type="NCBIfam" id="NF002475">
    <property type="entry name" value="PRK01723.1"/>
    <property type="match status" value="1"/>
</dbReference>
<evidence type="ECO:0000256" key="8">
    <source>
        <dbReference type="ARBA" id="ARBA00022741"/>
    </source>
</evidence>
<dbReference type="EC" id="2.7.1.166" evidence="4 15"/>
<dbReference type="InterPro" id="IPR011009">
    <property type="entry name" value="Kinase-like_dom_sf"/>
</dbReference>
<dbReference type="KEGG" id="din:Selin_1025"/>
<keyword evidence="12 15" id="KW-0472">Membrane</keyword>
<keyword evidence="7 15" id="KW-0808">Transferase</keyword>
<evidence type="ECO:0000256" key="3">
    <source>
        <dbReference type="ARBA" id="ARBA00010327"/>
    </source>
</evidence>
<dbReference type="STRING" id="653733.Selin_1025"/>
<dbReference type="InParanoid" id="E6W3G7"/>
<evidence type="ECO:0000256" key="7">
    <source>
        <dbReference type="ARBA" id="ARBA00022679"/>
    </source>
</evidence>
<proteinExistence type="inferred from homology"/>
<dbReference type="EMBL" id="CP002432">
    <property type="protein sequence ID" value="ADU65760.1"/>
    <property type="molecule type" value="Genomic_DNA"/>
</dbReference>
<dbReference type="Gene3D" id="1.10.510.10">
    <property type="entry name" value="Transferase(Phosphotransferase) domain 1"/>
    <property type="match status" value="1"/>
</dbReference>
<dbReference type="HAMAP" id="MF_00521">
    <property type="entry name" value="KDO_kinase"/>
    <property type="match status" value="1"/>
</dbReference>
<comment type="subcellular location">
    <subcellularLocation>
        <location evidence="1 15">Cell inner membrane</location>
        <topology evidence="1 15">Peripheral membrane protein</topology>
        <orientation evidence="1 15">Cytoplasmic side</orientation>
    </subcellularLocation>
</comment>
<feature type="active site" evidence="15">
    <location>
        <position position="167"/>
    </location>
</feature>
<evidence type="ECO:0000256" key="14">
    <source>
        <dbReference type="ARBA" id="ARBA00034417"/>
    </source>
</evidence>
<evidence type="ECO:0000256" key="9">
    <source>
        <dbReference type="ARBA" id="ARBA00022777"/>
    </source>
</evidence>
<dbReference type="InterPro" id="IPR022826">
    <property type="entry name" value="KDO_kinase"/>
</dbReference>
<comment type="pathway">
    <text evidence="2 15">Bacterial outer membrane biogenesis; LPS core biosynthesis.</text>
</comment>
<evidence type="ECO:0000256" key="2">
    <source>
        <dbReference type="ARBA" id="ARBA00004713"/>
    </source>
</evidence>
<keyword evidence="6 15" id="KW-0997">Cell inner membrane</keyword>
<keyword evidence="8 15" id="KW-0547">Nucleotide-binding</keyword>
<accession>E6W3G7</accession>
<gene>
    <name evidence="15" type="primary">kdkA</name>
    <name evidence="17" type="ordered locus">Selin_1025</name>
</gene>
<keyword evidence="11 15" id="KW-0448">Lipopolysaccharide biosynthesis</keyword>
<dbReference type="PROSITE" id="PS50011">
    <property type="entry name" value="PROTEIN_KINASE_DOM"/>
    <property type="match status" value="1"/>
</dbReference>
<evidence type="ECO:0000259" key="16">
    <source>
        <dbReference type="PROSITE" id="PS50011"/>
    </source>
</evidence>
<dbReference type="InterPro" id="IPR000719">
    <property type="entry name" value="Prot_kinase_dom"/>
</dbReference>
<protein>
    <recommendedName>
        <fullName evidence="13 15">3-deoxy-D-manno-octulosonic acid kinase</fullName>
        <shortName evidence="15">Kdo kinase</shortName>
        <ecNumber evidence="4 15">2.7.1.166</ecNumber>
    </recommendedName>
</protein>
<dbReference type="GO" id="GO:0009244">
    <property type="term" value="P:lipopolysaccharide core region biosynthetic process"/>
    <property type="evidence" value="ECO:0007669"/>
    <property type="project" value="UniProtKB-UniRule"/>
</dbReference>
<evidence type="ECO:0000256" key="4">
    <source>
        <dbReference type="ARBA" id="ARBA00011988"/>
    </source>
</evidence>
<dbReference type="UniPathway" id="UPA00958"/>
<dbReference type="Proteomes" id="UP000002572">
    <property type="component" value="Chromosome"/>
</dbReference>
<comment type="similarity">
    <text evidence="3 15">Belongs to the protein kinase superfamily. KdkA/RfaP family.</text>
</comment>
<evidence type="ECO:0000256" key="5">
    <source>
        <dbReference type="ARBA" id="ARBA00022475"/>
    </source>
</evidence>
<evidence type="ECO:0000256" key="6">
    <source>
        <dbReference type="ARBA" id="ARBA00022519"/>
    </source>
</evidence>
<evidence type="ECO:0000256" key="15">
    <source>
        <dbReference type="HAMAP-Rule" id="MF_00521"/>
    </source>
</evidence>
<name>E6W3G7_DESIS</name>
<dbReference type="HOGENOM" id="CLU_094226_0_0_0"/>
<evidence type="ECO:0000256" key="10">
    <source>
        <dbReference type="ARBA" id="ARBA00022840"/>
    </source>
</evidence>
<dbReference type="eggNOG" id="COG3642">
    <property type="taxonomic scope" value="Bacteria"/>
</dbReference>
<evidence type="ECO:0000313" key="18">
    <source>
        <dbReference type="Proteomes" id="UP000002572"/>
    </source>
</evidence>
<organism evidence="17 18">
    <name type="scientific">Desulfurispirillum indicum (strain ATCC BAA-1389 / DSM 22839 / S5)</name>
    <dbReference type="NCBI Taxonomy" id="653733"/>
    <lineage>
        <taxon>Bacteria</taxon>
        <taxon>Pseudomonadati</taxon>
        <taxon>Chrysiogenota</taxon>
        <taxon>Chrysiogenia</taxon>
        <taxon>Chrysiogenales</taxon>
        <taxon>Chrysiogenaceae</taxon>
        <taxon>Desulfurispirillum</taxon>
    </lineage>
</organism>
<dbReference type="Pfam" id="PF06293">
    <property type="entry name" value="Kdo"/>
    <property type="match status" value="1"/>
</dbReference>
<comment type="function">
    <text evidence="15">Catalyzes the ATP-dependent phosphorylation of the 3-deoxy-D-manno-octulosonic acid (Kdo) residue in Kdo-lipid IV(A) at the 4-OH position.</text>
</comment>
<keyword evidence="5 15" id="KW-1003">Cell membrane</keyword>
<evidence type="ECO:0000256" key="13">
    <source>
        <dbReference type="ARBA" id="ARBA00029511"/>
    </source>
</evidence>
<keyword evidence="9 15" id="KW-0418">Kinase</keyword>
<keyword evidence="10 15" id="KW-0067">ATP-binding</keyword>
<evidence type="ECO:0000256" key="11">
    <source>
        <dbReference type="ARBA" id="ARBA00022985"/>
    </source>
</evidence>